<dbReference type="EMBL" id="JAHCQH010000015">
    <property type="protein sequence ID" value="MBS9477553.1"/>
    <property type="molecule type" value="Genomic_DNA"/>
</dbReference>
<dbReference type="Proteomes" id="UP001166585">
    <property type="component" value="Unassembled WGS sequence"/>
</dbReference>
<dbReference type="PANTHER" id="PTHR46401:SF2">
    <property type="entry name" value="GLYCOSYLTRANSFERASE WBBK-RELATED"/>
    <property type="match status" value="1"/>
</dbReference>
<sequence>MSASRPLRIAILAHSTNPRGGVVHALELGDALTRLGHEAVVHAPDAKSAGFFRPTLCGTVSVPASPVGADVTEMVRIRAADYIRHFEMPARRRFDVFHAQDGISGNALATLRERGLISGFARTVHHVDAFRDPALLELQRRAIIAADRHFVVSQLWKTQLAQMFGLAAEMVGNGVDTRRFTPVLDGREVDLARRLGLGAGPVVLSVGGVEPRKNTQAMLEAFLQLRALHPHAQFVIAGGASVLDHQAYQEQFDATLAASGLPADAVIRTGALAQADMPALYRLADVLAFASLNEGFGLVALEAMACGIPTVVSRIAPFTEHIGEAEAVWCDPLNPSSIANALAAALTPGLAGRLAAQGSAVAARHDWMATARAHLPAYRALAAAALTETTHA</sequence>
<dbReference type="Pfam" id="PF13439">
    <property type="entry name" value="Glyco_transf_4"/>
    <property type="match status" value="1"/>
</dbReference>
<keyword evidence="5" id="KW-1185">Reference proteome</keyword>
<evidence type="ECO:0000313" key="5">
    <source>
        <dbReference type="Proteomes" id="UP001166585"/>
    </source>
</evidence>
<dbReference type="CDD" id="cd03801">
    <property type="entry name" value="GT4_PimA-like"/>
    <property type="match status" value="1"/>
</dbReference>
<dbReference type="InterPro" id="IPR028098">
    <property type="entry name" value="Glyco_trans_4-like_N"/>
</dbReference>
<dbReference type="NCBIfam" id="TIGR04047">
    <property type="entry name" value="MSMEG_0565_glyc"/>
    <property type="match status" value="1"/>
</dbReference>
<feature type="domain" description="Glycosyltransferase subfamily 4-like N-terminal" evidence="3">
    <location>
        <begin position="19"/>
        <end position="179"/>
    </location>
</feature>
<protein>
    <submittedName>
        <fullName evidence="4">MSMEG_0565 family glycosyltransferase</fullName>
    </submittedName>
</protein>
<proteinExistence type="predicted"/>
<dbReference type="InterPro" id="IPR001296">
    <property type="entry name" value="Glyco_trans_1"/>
</dbReference>
<dbReference type="RefSeq" id="WP_213755308.1">
    <property type="nucleotide sequence ID" value="NZ_JAHCQH010000015.1"/>
</dbReference>
<accession>A0ABS5R7D9</accession>
<dbReference type="SUPFAM" id="SSF53756">
    <property type="entry name" value="UDP-Glycosyltransferase/glycogen phosphorylase"/>
    <property type="match status" value="1"/>
</dbReference>
<comment type="caution">
    <text evidence="4">The sequence shown here is derived from an EMBL/GenBank/DDBJ whole genome shotgun (WGS) entry which is preliminary data.</text>
</comment>
<organism evidence="4 5">
    <name type="scientific">Ancylobacter radicis</name>
    <dbReference type="NCBI Taxonomy" id="2836179"/>
    <lineage>
        <taxon>Bacteria</taxon>
        <taxon>Pseudomonadati</taxon>
        <taxon>Pseudomonadota</taxon>
        <taxon>Alphaproteobacteria</taxon>
        <taxon>Hyphomicrobiales</taxon>
        <taxon>Xanthobacteraceae</taxon>
        <taxon>Ancylobacter</taxon>
    </lineage>
</organism>
<feature type="domain" description="Glycosyl transferase family 1" evidence="2">
    <location>
        <begin position="201"/>
        <end position="347"/>
    </location>
</feature>
<evidence type="ECO:0000259" key="2">
    <source>
        <dbReference type="Pfam" id="PF00534"/>
    </source>
</evidence>
<dbReference type="PANTHER" id="PTHR46401">
    <property type="entry name" value="GLYCOSYLTRANSFERASE WBBK-RELATED"/>
    <property type="match status" value="1"/>
</dbReference>
<dbReference type="InterPro" id="IPR023986">
    <property type="entry name" value="GlycosylTfrase_MSMEG0565"/>
</dbReference>
<evidence type="ECO:0000313" key="4">
    <source>
        <dbReference type="EMBL" id="MBS9477553.1"/>
    </source>
</evidence>
<reference evidence="4" key="1">
    <citation type="submission" date="2021-05" db="EMBL/GenBank/DDBJ databases">
        <authorList>
            <person name="Sun Q."/>
            <person name="Inoue M."/>
        </authorList>
    </citation>
    <scope>NUCLEOTIDE SEQUENCE</scope>
    <source>
        <strain evidence="4">VKM B-3255</strain>
    </source>
</reference>
<name>A0ABS5R7D9_9HYPH</name>
<keyword evidence="1" id="KW-0808">Transferase</keyword>
<evidence type="ECO:0000256" key="1">
    <source>
        <dbReference type="ARBA" id="ARBA00022679"/>
    </source>
</evidence>
<evidence type="ECO:0000259" key="3">
    <source>
        <dbReference type="Pfam" id="PF13439"/>
    </source>
</evidence>
<gene>
    <name evidence="4" type="ORF">KIP89_10575</name>
</gene>
<dbReference type="Gene3D" id="3.40.50.2000">
    <property type="entry name" value="Glycogen Phosphorylase B"/>
    <property type="match status" value="2"/>
</dbReference>
<dbReference type="Pfam" id="PF00534">
    <property type="entry name" value="Glycos_transf_1"/>
    <property type="match status" value="1"/>
</dbReference>